<evidence type="ECO:0000256" key="3">
    <source>
        <dbReference type="ARBA" id="ARBA00022475"/>
    </source>
</evidence>
<feature type="transmembrane region" description="Helical" evidence="7">
    <location>
        <begin position="48"/>
        <end position="67"/>
    </location>
</feature>
<dbReference type="RefSeq" id="WP_069034719.1">
    <property type="nucleotide sequence ID" value="NZ_MDKC01000033.1"/>
</dbReference>
<sequence length="395" mass="43092">MNTLKARKNSILLIFKSYYFCLFFAIGSLGPLLSSYFKNVLDLSTSQIGILMSLTPIVAIFSQPLWGMVSDMTLNPKKMLLIAQISTIVIALFYSTITSYGMLLFVVIMLSMTQSALIPLSDSIALNYVQKIGGNYGAIRLYGSIGFALAVLVSGRLAEVFGLVIIFFVFAFCILVGLGISIFIPNAMTISKREPILKGVPILLSNKRFLLFLICAFLVFGPISANNTYFGLYIQSLGGTLTGVGIAFLISAGSEAPFLQVAKRLINRFGIYNILIATALVSALRWYFYFTNPPLSILFLSCLTQGLSVGLFIPAALQFVRDQAPDSLKATAVTIYSGLGLGLGEWFCTFISGFISEAFSIKAIYILFGSLSIVAVGIMQYLKKESNIKDKKEIA</sequence>
<keyword evidence="6 7" id="KW-0472">Membrane</keyword>
<feature type="transmembrane region" description="Helical" evidence="7">
    <location>
        <begin position="232"/>
        <end position="250"/>
    </location>
</feature>
<dbReference type="PROSITE" id="PS50850">
    <property type="entry name" value="MFS"/>
    <property type="match status" value="1"/>
</dbReference>
<gene>
    <name evidence="9" type="ORF">BED47_10455</name>
</gene>
<evidence type="ECO:0000313" key="10">
    <source>
        <dbReference type="Proteomes" id="UP000094580"/>
    </source>
</evidence>
<feature type="domain" description="Major facilitator superfamily (MFS) profile" evidence="8">
    <location>
        <begin position="11"/>
        <end position="387"/>
    </location>
</feature>
<keyword evidence="4 7" id="KW-0812">Transmembrane</keyword>
<dbReference type="InterPro" id="IPR026032">
    <property type="entry name" value="HcaT-like"/>
</dbReference>
<feature type="transmembrane region" description="Helical" evidence="7">
    <location>
        <begin position="361"/>
        <end position="382"/>
    </location>
</feature>
<feature type="transmembrane region" description="Helical" evidence="7">
    <location>
        <begin position="271"/>
        <end position="289"/>
    </location>
</feature>
<protein>
    <submittedName>
        <fullName evidence="9">MFS transporter</fullName>
    </submittedName>
</protein>
<feature type="transmembrane region" description="Helical" evidence="7">
    <location>
        <begin position="295"/>
        <end position="320"/>
    </location>
</feature>
<evidence type="ECO:0000259" key="8">
    <source>
        <dbReference type="PROSITE" id="PS50850"/>
    </source>
</evidence>
<dbReference type="Pfam" id="PF12832">
    <property type="entry name" value="MFS_1_like"/>
    <property type="match status" value="1"/>
</dbReference>
<feature type="transmembrane region" description="Helical" evidence="7">
    <location>
        <begin position="141"/>
        <end position="158"/>
    </location>
</feature>
<evidence type="ECO:0000256" key="5">
    <source>
        <dbReference type="ARBA" id="ARBA00022989"/>
    </source>
</evidence>
<feature type="transmembrane region" description="Helical" evidence="7">
    <location>
        <begin position="164"/>
        <end position="188"/>
    </location>
</feature>
<evidence type="ECO:0000256" key="1">
    <source>
        <dbReference type="ARBA" id="ARBA00004651"/>
    </source>
</evidence>
<evidence type="ECO:0000256" key="4">
    <source>
        <dbReference type="ARBA" id="ARBA00022692"/>
    </source>
</evidence>
<evidence type="ECO:0000256" key="6">
    <source>
        <dbReference type="ARBA" id="ARBA00023136"/>
    </source>
</evidence>
<evidence type="ECO:0000256" key="2">
    <source>
        <dbReference type="ARBA" id="ARBA00022448"/>
    </source>
</evidence>
<keyword evidence="2" id="KW-0813">Transport</keyword>
<dbReference type="PANTHER" id="PTHR23522:SF4">
    <property type="entry name" value="NUCLEOSIDE PERMEASE NUPG-RELATED"/>
    <property type="match status" value="1"/>
</dbReference>
<reference evidence="9 10" key="1">
    <citation type="submission" date="2016-07" db="EMBL/GenBank/DDBJ databases">
        <authorList>
            <person name="Townsley L."/>
            <person name="Shank E.A."/>
        </authorList>
    </citation>
    <scope>NUCLEOTIDE SEQUENCE [LARGE SCALE GENOMIC DNA]</scope>
    <source>
        <strain evidence="9 10">CH01</strain>
    </source>
</reference>
<comment type="caution">
    <text evidence="9">The sequence shown here is derived from an EMBL/GenBank/DDBJ whole genome shotgun (WGS) entry which is preliminary data.</text>
</comment>
<dbReference type="InterPro" id="IPR024989">
    <property type="entry name" value="MFS_assoc_dom"/>
</dbReference>
<dbReference type="PANTHER" id="PTHR23522">
    <property type="entry name" value="BLL5896 PROTEIN"/>
    <property type="match status" value="1"/>
</dbReference>
<dbReference type="InterPro" id="IPR020846">
    <property type="entry name" value="MFS_dom"/>
</dbReference>
<name>A0ABX2ZMC7_9BACI</name>
<proteinExistence type="predicted"/>
<evidence type="ECO:0000313" key="9">
    <source>
        <dbReference type="EMBL" id="ODG90857.1"/>
    </source>
</evidence>
<dbReference type="EMBL" id="MDKC01000033">
    <property type="protein sequence ID" value="ODG90857.1"/>
    <property type="molecule type" value="Genomic_DNA"/>
</dbReference>
<organism evidence="9 10">
    <name type="scientific">Gottfriedia luciferensis</name>
    <dbReference type="NCBI Taxonomy" id="178774"/>
    <lineage>
        <taxon>Bacteria</taxon>
        <taxon>Bacillati</taxon>
        <taxon>Bacillota</taxon>
        <taxon>Bacilli</taxon>
        <taxon>Bacillales</taxon>
        <taxon>Bacillaceae</taxon>
        <taxon>Gottfriedia</taxon>
    </lineage>
</organism>
<dbReference type="Gene3D" id="1.20.1250.20">
    <property type="entry name" value="MFS general substrate transporter like domains"/>
    <property type="match status" value="2"/>
</dbReference>
<comment type="subcellular location">
    <subcellularLocation>
        <location evidence="1">Cell membrane</location>
        <topology evidence="1">Multi-pass membrane protein</topology>
    </subcellularLocation>
</comment>
<evidence type="ECO:0000256" key="7">
    <source>
        <dbReference type="SAM" id="Phobius"/>
    </source>
</evidence>
<keyword evidence="10" id="KW-1185">Reference proteome</keyword>
<feature type="transmembrane region" description="Helical" evidence="7">
    <location>
        <begin position="332"/>
        <end position="355"/>
    </location>
</feature>
<dbReference type="InterPro" id="IPR036259">
    <property type="entry name" value="MFS_trans_sf"/>
</dbReference>
<keyword evidence="5 7" id="KW-1133">Transmembrane helix</keyword>
<feature type="transmembrane region" description="Helical" evidence="7">
    <location>
        <begin position="12"/>
        <end position="36"/>
    </location>
</feature>
<dbReference type="PIRSF" id="PIRSF004925">
    <property type="entry name" value="HcaT"/>
    <property type="match status" value="1"/>
</dbReference>
<accession>A0ABX2ZMC7</accession>
<dbReference type="Proteomes" id="UP000094580">
    <property type="component" value="Unassembled WGS sequence"/>
</dbReference>
<feature type="transmembrane region" description="Helical" evidence="7">
    <location>
        <begin position="209"/>
        <end position="226"/>
    </location>
</feature>
<keyword evidence="3" id="KW-1003">Cell membrane</keyword>
<dbReference type="SUPFAM" id="SSF103473">
    <property type="entry name" value="MFS general substrate transporter"/>
    <property type="match status" value="1"/>
</dbReference>